<reference evidence="2 3" key="1">
    <citation type="submission" date="2023-03" db="EMBL/GenBank/DDBJ databases">
        <authorList>
            <person name="Pearce D."/>
        </authorList>
    </citation>
    <scope>NUCLEOTIDE SEQUENCE [LARGE SCALE GENOMIC DNA]</scope>
    <source>
        <strain evidence="2">Msz</strain>
    </source>
</reference>
<dbReference type="Pfam" id="PF04230">
    <property type="entry name" value="PS_pyruv_trans"/>
    <property type="match status" value="1"/>
</dbReference>
<dbReference type="EMBL" id="OX458333">
    <property type="protein sequence ID" value="CAI8975085.1"/>
    <property type="molecule type" value="Genomic_DNA"/>
</dbReference>
<gene>
    <name evidence="2" type="ORF">MSZNOR_4982</name>
</gene>
<evidence type="ECO:0000259" key="1">
    <source>
        <dbReference type="Pfam" id="PF04230"/>
    </source>
</evidence>
<protein>
    <submittedName>
        <fullName evidence="2">Polysaccharide pyruvyl transferase</fullName>
    </submittedName>
</protein>
<dbReference type="Proteomes" id="UP001162030">
    <property type="component" value="Chromosome"/>
</dbReference>
<dbReference type="InterPro" id="IPR007345">
    <property type="entry name" value="Polysacch_pyruvyl_Trfase"/>
</dbReference>
<keyword evidence="3" id="KW-1185">Reference proteome</keyword>
<accession>A0ABM9I9J2</accession>
<evidence type="ECO:0000313" key="3">
    <source>
        <dbReference type="Proteomes" id="UP001162030"/>
    </source>
</evidence>
<sequence length="357" mass="40727">MENRRPRTGILTFHRCINYGSYWQARCLVEALRSRGHEAVILDHDAWRIKRAEWACALRPVLPTPVPVSDYPLYGLKLFKFVRAISALPRSPPFDPESGNTDEYFDYVIVGSDEVWNLTHPWYGGCSFFFGEGIRTRRLVSYAASFGNYDGSKGLELVWADRLRRFDAISVRDENSRAIVESALGFEPELVLDPCLQFMPEAEAAWHEPNRPFVAVYGHNFSEAFARETRRWAQSRGYPLVSLGYRNDWADRQRITAGPQDFAHAMARAEAVATNFFHGCVFALRHAKPFACERSPYRSTKIENLMTMIGGEKHLLSEHATANDFGAALSEPLASSMLERIEHFRRKSDHYLARALG</sequence>
<evidence type="ECO:0000313" key="2">
    <source>
        <dbReference type="EMBL" id="CAI8975085.1"/>
    </source>
</evidence>
<dbReference type="RefSeq" id="WP_026608796.1">
    <property type="nucleotide sequence ID" value="NZ_OX458333.1"/>
</dbReference>
<organism evidence="2 3">
    <name type="scientific">Methylocaldum szegediense</name>
    <dbReference type="NCBI Taxonomy" id="73780"/>
    <lineage>
        <taxon>Bacteria</taxon>
        <taxon>Pseudomonadati</taxon>
        <taxon>Pseudomonadota</taxon>
        <taxon>Gammaproteobacteria</taxon>
        <taxon>Methylococcales</taxon>
        <taxon>Methylococcaceae</taxon>
        <taxon>Methylocaldum</taxon>
    </lineage>
</organism>
<dbReference type="GO" id="GO:0016740">
    <property type="term" value="F:transferase activity"/>
    <property type="evidence" value="ECO:0007669"/>
    <property type="project" value="UniProtKB-KW"/>
</dbReference>
<feature type="domain" description="Polysaccharide pyruvyl transferase" evidence="1">
    <location>
        <begin position="18"/>
        <end position="292"/>
    </location>
</feature>
<keyword evidence="2" id="KW-0808">Transferase</keyword>
<proteinExistence type="predicted"/>
<name>A0ABM9I9J2_9GAMM</name>